<dbReference type="PANTHER" id="PTHR18895">
    <property type="entry name" value="HEMK METHYLTRANSFERASE"/>
    <property type="match status" value="1"/>
</dbReference>
<dbReference type="InterPro" id="IPR004556">
    <property type="entry name" value="HemK-like"/>
</dbReference>
<dbReference type="InterPro" id="IPR050320">
    <property type="entry name" value="N5-glutamine_MTase"/>
</dbReference>
<evidence type="ECO:0000313" key="7">
    <source>
        <dbReference type="EMBL" id="BCK55293.1"/>
    </source>
</evidence>
<dbReference type="AlphaFoldDB" id="A0A7G1KM41"/>
<keyword evidence="4" id="KW-0949">S-adenosyl-L-methionine</keyword>
<evidence type="ECO:0000256" key="2">
    <source>
        <dbReference type="ARBA" id="ARBA00022603"/>
    </source>
</evidence>
<name>A0A7G1KM41_9NOCA</name>
<dbReference type="InterPro" id="IPR007848">
    <property type="entry name" value="Small_mtfrase_dom"/>
</dbReference>
<dbReference type="NCBIfam" id="TIGR03704">
    <property type="entry name" value="PrmC_rel_meth"/>
    <property type="match status" value="1"/>
</dbReference>
<dbReference type="EMBL" id="AP023396">
    <property type="protein sequence ID" value="BCK55293.1"/>
    <property type="molecule type" value="Genomic_DNA"/>
</dbReference>
<dbReference type="InterPro" id="IPR029063">
    <property type="entry name" value="SAM-dependent_MTases_sf"/>
</dbReference>
<protein>
    <recommendedName>
        <fullName evidence="1">peptide chain release factor N(5)-glutamine methyltransferase</fullName>
        <ecNumber evidence="1">2.1.1.297</ecNumber>
    </recommendedName>
</protein>
<sequence length="268" mass="27954">MIGSDPDIVAALRAAGCVFAEDEAALLSEAASTPAELHALVTQRTSGIPLEHLLGWAEFRGLRVAVEPGVFVPRQRTGFLVEQAVALGSRPPGDPRVVLDLCCGCGALGLAVVTELARAGVRARLTASDIEPAAVSCARRNLAPLDARVYEGDLFAPLPAQLAGRVDLLLANTPYVPTARITGMPPEAREHEPISALDGGADGLDVVRRVAAAAPSWLAPGGHLLVESSEEQAPVAVDVFARAGLTPRVVESEELYATVVIGSRPDRT</sequence>
<dbReference type="Proteomes" id="UP000516173">
    <property type="component" value="Chromosome"/>
</dbReference>
<dbReference type="PANTHER" id="PTHR18895:SF74">
    <property type="entry name" value="MTRF1L RELEASE FACTOR GLUTAMINE METHYLTRANSFERASE"/>
    <property type="match status" value="1"/>
</dbReference>
<gene>
    <name evidence="7" type="primary">hemK_1</name>
    <name evidence="7" type="ORF">NWFMUON74_30650</name>
</gene>
<feature type="domain" description="Methyltransferase small" evidence="6">
    <location>
        <begin position="95"/>
        <end position="176"/>
    </location>
</feature>
<dbReference type="SUPFAM" id="SSF53335">
    <property type="entry name" value="S-adenosyl-L-methionine-dependent methyltransferases"/>
    <property type="match status" value="1"/>
</dbReference>
<accession>A0A7G1KM41</accession>
<keyword evidence="8" id="KW-1185">Reference proteome</keyword>
<reference evidence="7 8" key="1">
    <citation type="submission" date="2020-08" db="EMBL/GenBank/DDBJ databases">
        <title>Genome Sequencing of Nocardia wallacei strain FMUON74 and assembly.</title>
        <authorList>
            <person name="Toyokawa M."/>
            <person name="Uesaka K."/>
        </authorList>
    </citation>
    <scope>NUCLEOTIDE SEQUENCE [LARGE SCALE GENOMIC DNA]</scope>
    <source>
        <strain evidence="7 8">FMUON74</strain>
    </source>
</reference>
<dbReference type="NCBIfam" id="TIGR00536">
    <property type="entry name" value="hemK_fam"/>
    <property type="match status" value="1"/>
</dbReference>
<dbReference type="GeneID" id="80347613"/>
<organism evidence="7 8">
    <name type="scientific">Nocardia wallacei</name>
    <dbReference type="NCBI Taxonomy" id="480035"/>
    <lineage>
        <taxon>Bacteria</taxon>
        <taxon>Bacillati</taxon>
        <taxon>Actinomycetota</taxon>
        <taxon>Actinomycetes</taxon>
        <taxon>Mycobacteriales</taxon>
        <taxon>Nocardiaceae</taxon>
        <taxon>Nocardia</taxon>
    </lineage>
</organism>
<dbReference type="GO" id="GO:0102559">
    <property type="term" value="F:peptide chain release factor N(5)-glutamine methyltransferase activity"/>
    <property type="evidence" value="ECO:0007669"/>
    <property type="project" value="UniProtKB-EC"/>
</dbReference>
<dbReference type="InterPro" id="IPR022446">
    <property type="entry name" value="MeTrfrase_put"/>
</dbReference>
<proteinExistence type="predicted"/>
<dbReference type="RefSeq" id="WP_187688430.1">
    <property type="nucleotide sequence ID" value="NZ_AP023396.1"/>
</dbReference>
<dbReference type="Pfam" id="PF05175">
    <property type="entry name" value="MTS"/>
    <property type="match status" value="1"/>
</dbReference>
<evidence type="ECO:0000256" key="4">
    <source>
        <dbReference type="ARBA" id="ARBA00022691"/>
    </source>
</evidence>
<evidence type="ECO:0000259" key="6">
    <source>
        <dbReference type="Pfam" id="PF05175"/>
    </source>
</evidence>
<keyword evidence="2 7" id="KW-0489">Methyltransferase</keyword>
<keyword evidence="3 7" id="KW-0808">Transferase</keyword>
<dbReference type="EC" id="2.1.1.297" evidence="1"/>
<evidence type="ECO:0000256" key="5">
    <source>
        <dbReference type="ARBA" id="ARBA00048391"/>
    </source>
</evidence>
<dbReference type="KEGG" id="nwl:NWFMUON74_30650"/>
<dbReference type="CDD" id="cd02440">
    <property type="entry name" value="AdoMet_MTases"/>
    <property type="match status" value="1"/>
</dbReference>
<dbReference type="Gene3D" id="3.40.50.150">
    <property type="entry name" value="Vaccinia Virus protein VP39"/>
    <property type="match status" value="1"/>
</dbReference>
<evidence type="ECO:0000256" key="3">
    <source>
        <dbReference type="ARBA" id="ARBA00022679"/>
    </source>
</evidence>
<dbReference type="GO" id="GO:0032259">
    <property type="term" value="P:methylation"/>
    <property type="evidence" value="ECO:0007669"/>
    <property type="project" value="UniProtKB-KW"/>
</dbReference>
<evidence type="ECO:0000256" key="1">
    <source>
        <dbReference type="ARBA" id="ARBA00012771"/>
    </source>
</evidence>
<evidence type="ECO:0000313" key="8">
    <source>
        <dbReference type="Proteomes" id="UP000516173"/>
    </source>
</evidence>
<comment type="catalytic activity">
    <reaction evidence="5">
        <text>L-glutaminyl-[peptide chain release factor] + S-adenosyl-L-methionine = N(5)-methyl-L-glutaminyl-[peptide chain release factor] + S-adenosyl-L-homocysteine + H(+)</text>
        <dbReference type="Rhea" id="RHEA:42896"/>
        <dbReference type="Rhea" id="RHEA-COMP:10271"/>
        <dbReference type="Rhea" id="RHEA-COMP:10272"/>
        <dbReference type="ChEBI" id="CHEBI:15378"/>
        <dbReference type="ChEBI" id="CHEBI:30011"/>
        <dbReference type="ChEBI" id="CHEBI:57856"/>
        <dbReference type="ChEBI" id="CHEBI:59789"/>
        <dbReference type="ChEBI" id="CHEBI:61891"/>
        <dbReference type="EC" id="2.1.1.297"/>
    </reaction>
</comment>